<accession>A0A919TXC4</accession>
<comment type="caution">
    <text evidence="2">The sequence shown here is derived from an EMBL/GenBank/DDBJ whole genome shotgun (WGS) entry which is preliminary data.</text>
</comment>
<feature type="region of interest" description="Disordered" evidence="1">
    <location>
        <begin position="89"/>
        <end position="110"/>
    </location>
</feature>
<proteinExistence type="predicted"/>
<sequence length="110" mass="11403">MGGEELRFPADDVRQHAGSVDRIADAVAQARSAVHEVAMSSEAYGQLCQFLPGLLSPIFGLAIGAMDDAGESLRETAINLRAVAGSTTATDERAAGTVRAAGRPLPELPL</sequence>
<evidence type="ECO:0008006" key="4">
    <source>
        <dbReference type="Google" id="ProtNLM"/>
    </source>
</evidence>
<evidence type="ECO:0000313" key="2">
    <source>
        <dbReference type="EMBL" id="GIF26121.1"/>
    </source>
</evidence>
<organism evidence="2 3">
    <name type="scientific">Paractinoplanes tereljensis</name>
    <dbReference type="NCBI Taxonomy" id="571912"/>
    <lineage>
        <taxon>Bacteria</taxon>
        <taxon>Bacillati</taxon>
        <taxon>Actinomycetota</taxon>
        <taxon>Actinomycetes</taxon>
        <taxon>Micromonosporales</taxon>
        <taxon>Micromonosporaceae</taxon>
        <taxon>Paractinoplanes</taxon>
    </lineage>
</organism>
<dbReference type="EMBL" id="BOMY01000055">
    <property type="protein sequence ID" value="GIF26121.1"/>
    <property type="molecule type" value="Genomic_DNA"/>
</dbReference>
<keyword evidence="3" id="KW-1185">Reference proteome</keyword>
<name>A0A919TXC4_9ACTN</name>
<evidence type="ECO:0000313" key="3">
    <source>
        <dbReference type="Proteomes" id="UP000623608"/>
    </source>
</evidence>
<dbReference type="Pfam" id="PF10824">
    <property type="entry name" value="T7SS_ESX_EspC"/>
    <property type="match status" value="1"/>
</dbReference>
<reference evidence="2" key="1">
    <citation type="submission" date="2021-01" db="EMBL/GenBank/DDBJ databases">
        <title>Whole genome shotgun sequence of Actinoplanes tereljensis NBRC 105297.</title>
        <authorList>
            <person name="Komaki H."/>
            <person name="Tamura T."/>
        </authorList>
    </citation>
    <scope>NUCLEOTIDE SEQUENCE</scope>
    <source>
        <strain evidence="2">NBRC 105297</strain>
    </source>
</reference>
<dbReference type="GO" id="GO:0009306">
    <property type="term" value="P:protein secretion"/>
    <property type="evidence" value="ECO:0007669"/>
    <property type="project" value="InterPro"/>
</dbReference>
<dbReference type="Proteomes" id="UP000623608">
    <property type="component" value="Unassembled WGS sequence"/>
</dbReference>
<dbReference type="AlphaFoldDB" id="A0A919TXC4"/>
<protein>
    <recommendedName>
        <fullName evidence="4">Excreted virulence factor EspC (Type VII ESX diderm)</fullName>
    </recommendedName>
</protein>
<gene>
    <name evidence="2" type="ORF">Ate02nite_88510</name>
</gene>
<dbReference type="InterPro" id="IPR022536">
    <property type="entry name" value="EspC"/>
</dbReference>
<evidence type="ECO:0000256" key="1">
    <source>
        <dbReference type="SAM" id="MobiDB-lite"/>
    </source>
</evidence>